<protein>
    <submittedName>
        <fullName evidence="1">Uncharacterized RING finger protein</fullName>
    </submittedName>
</protein>
<evidence type="ECO:0000313" key="1">
    <source>
        <dbReference type="EMBL" id="CAH6723950.1"/>
    </source>
</evidence>
<accession>A0ACA9YFT6</accession>
<reference evidence="1" key="1">
    <citation type="submission" date="2022-06" db="EMBL/GenBank/DDBJ databases">
        <authorList>
            <person name="Legras J.-L."/>
            <person name="Devillers H."/>
            <person name="Grondin C."/>
        </authorList>
    </citation>
    <scope>NUCLEOTIDE SEQUENCE</scope>
    <source>
        <strain evidence="1">CLIB 1444</strain>
    </source>
</reference>
<name>A0ACA9YFT6_9ASCO</name>
<organism evidence="1 2">
    <name type="scientific">[Candida] jaroonii</name>
    <dbReference type="NCBI Taxonomy" id="467808"/>
    <lineage>
        <taxon>Eukaryota</taxon>
        <taxon>Fungi</taxon>
        <taxon>Dikarya</taxon>
        <taxon>Ascomycota</taxon>
        <taxon>Saccharomycotina</taxon>
        <taxon>Pichiomycetes</taxon>
        <taxon>Debaryomycetaceae</taxon>
        <taxon>Yamadazyma</taxon>
    </lineage>
</organism>
<sequence>MSTYEDEHNITHRQTTPDNSRTHQTLSSVINSFITTTTNAPDMNEIAQALQSMEGSIASQLVETLHNEKKQGLDDSYLDNLERVNVKDLGDDDCPICTNKFQDDKHPLIVKLPCGSKKGHIFDLDCIGPWLKMNSTCPLCRFDLLDLQKQRKEKLDKELKQLRDEDSEEEEEDWDVYG</sequence>
<dbReference type="Proteomes" id="UP001152531">
    <property type="component" value="Unassembled WGS sequence"/>
</dbReference>
<keyword evidence="2" id="KW-1185">Reference proteome</keyword>
<gene>
    <name evidence="1" type="ORF">CLIB1444_24S00188</name>
</gene>
<dbReference type="EMBL" id="CALSDN010000024">
    <property type="protein sequence ID" value="CAH6723950.1"/>
    <property type="molecule type" value="Genomic_DNA"/>
</dbReference>
<comment type="caution">
    <text evidence="1">The sequence shown here is derived from an EMBL/GenBank/DDBJ whole genome shotgun (WGS) entry which is preliminary data.</text>
</comment>
<proteinExistence type="predicted"/>
<evidence type="ECO:0000313" key="2">
    <source>
        <dbReference type="Proteomes" id="UP001152531"/>
    </source>
</evidence>